<evidence type="ECO:0008006" key="4">
    <source>
        <dbReference type="Google" id="ProtNLM"/>
    </source>
</evidence>
<protein>
    <recommendedName>
        <fullName evidence="4">FNIP repeat-containing protein</fullName>
    </recommendedName>
</protein>
<gene>
    <name evidence="2" type="ORF">CYY_000985</name>
</gene>
<comment type="caution">
    <text evidence="2">The sequence shown here is derived from an EMBL/GenBank/DDBJ whole genome shotgun (WGS) entry which is preliminary data.</text>
</comment>
<proteinExistence type="predicted"/>
<dbReference type="PANTHER" id="PTHR32134:SF178">
    <property type="entry name" value="FNIP REPEAT-CONTAINING PROTEIN"/>
    <property type="match status" value="1"/>
</dbReference>
<dbReference type="InterPro" id="IPR051251">
    <property type="entry name" value="STK_FNIP-Repeat"/>
</dbReference>
<name>A0A8J4Q0L7_9MYCE</name>
<dbReference type="EMBL" id="AJWJ01000021">
    <property type="protein sequence ID" value="KAF2077738.1"/>
    <property type="molecule type" value="Genomic_DNA"/>
</dbReference>
<sequence length="567" mass="63981">MFRSTPLRFELFQYNAECRFMDIDSDVVDITLVINGNGEVPDQLRPVIRQINIHSDFIFVFIPNFIPNSVTSILIFDDDGSAFDPYDHRIHFDQVLPDSVTYLRFPILKDVSWRTNNYTLPKNLIPLTRNIKELDLGTMALDGKVEDFPPCLTNLTLSQQYSPSKAITKLKDLMYLQRLSINFNRLYKIDSAFFPKTLESLTMTIYQEIYNGLLPPNLVELKLINPEPIEMGSFPASLTKLKLFKFNQPLVPGFLPPQLKSLSLELNSQILPNNLQVLKTGDSFDQQLDVNVLPSSLTSLIFGPLFSFPIKRGVLPESITDLNLGSSFNHEIGVGVLPSKLLRLDLGYDYNQPIKANTLPPKLSVLFISPFYNQPLEPNVLPPSIKQLALGQLFDYPLEQGSLPPSLTYLVLPLNYNQPIKPNVIPNTVTHLGFSHSSNPAPDLHIIPTGVKTLIFSNINYNSPIEKGFIPSTVTKISINFSYTQSLIPPNTLPNSIKTLTFYRKPKERLLPSVLPSSLTRLNLYYSDNNDTSQLITPESLPITLKSLCVTPPFLSKNLFKFPIIIK</sequence>
<keyword evidence="3" id="KW-1185">Reference proteome</keyword>
<dbReference type="SUPFAM" id="SSF52058">
    <property type="entry name" value="L domain-like"/>
    <property type="match status" value="1"/>
</dbReference>
<dbReference type="Proteomes" id="UP000695562">
    <property type="component" value="Unassembled WGS sequence"/>
</dbReference>
<dbReference type="Pfam" id="PF05725">
    <property type="entry name" value="FNIP"/>
    <property type="match status" value="6"/>
</dbReference>
<accession>A0A8J4Q0L7</accession>
<dbReference type="PANTHER" id="PTHR32134">
    <property type="entry name" value="FNIP REPEAT-CONTAINING PROTEIN"/>
    <property type="match status" value="1"/>
</dbReference>
<dbReference type="OrthoDB" id="7600006at2759"/>
<evidence type="ECO:0000313" key="2">
    <source>
        <dbReference type="EMBL" id="KAF2077738.1"/>
    </source>
</evidence>
<evidence type="ECO:0000256" key="1">
    <source>
        <dbReference type="ARBA" id="ARBA00022737"/>
    </source>
</evidence>
<dbReference type="InterPro" id="IPR008615">
    <property type="entry name" value="FNIP"/>
</dbReference>
<evidence type="ECO:0000313" key="3">
    <source>
        <dbReference type="Proteomes" id="UP000695562"/>
    </source>
</evidence>
<reference evidence="2" key="1">
    <citation type="submission" date="2020-01" db="EMBL/GenBank/DDBJ databases">
        <title>Development of genomics and gene disruption for Polysphondylium violaceum indicates a role for the polyketide synthase stlB in stalk morphogenesis.</title>
        <authorList>
            <person name="Narita B."/>
            <person name="Kawabe Y."/>
            <person name="Kin K."/>
            <person name="Saito T."/>
            <person name="Gibbs R."/>
            <person name="Kuspa A."/>
            <person name="Muzny D."/>
            <person name="Queller D."/>
            <person name="Richards S."/>
            <person name="Strassman J."/>
            <person name="Sucgang R."/>
            <person name="Worley K."/>
            <person name="Schaap P."/>
        </authorList>
    </citation>
    <scope>NUCLEOTIDE SEQUENCE</scope>
    <source>
        <strain evidence="2">QSvi11</strain>
    </source>
</reference>
<keyword evidence="1" id="KW-0677">Repeat</keyword>
<organism evidence="2 3">
    <name type="scientific">Polysphondylium violaceum</name>
    <dbReference type="NCBI Taxonomy" id="133409"/>
    <lineage>
        <taxon>Eukaryota</taxon>
        <taxon>Amoebozoa</taxon>
        <taxon>Evosea</taxon>
        <taxon>Eumycetozoa</taxon>
        <taxon>Dictyostelia</taxon>
        <taxon>Dictyosteliales</taxon>
        <taxon>Dictyosteliaceae</taxon>
        <taxon>Polysphondylium</taxon>
    </lineage>
</organism>
<dbReference type="AlphaFoldDB" id="A0A8J4Q0L7"/>